<accession>A0AAE1X376</accession>
<feature type="coiled-coil region" evidence="1">
    <location>
        <begin position="125"/>
        <end position="152"/>
    </location>
</feature>
<keyword evidence="1" id="KW-0175">Coiled coil</keyword>
<proteinExistence type="predicted"/>
<dbReference type="PANTHER" id="PTHR33710">
    <property type="entry name" value="BNAC02G09200D PROTEIN"/>
    <property type="match status" value="1"/>
</dbReference>
<gene>
    <name evidence="2" type="ORF">Sango_0810100</name>
</gene>
<organism evidence="2 3">
    <name type="scientific">Sesamum angolense</name>
    <dbReference type="NCBI Taxonomy" id="2727404"/>
    <lineage>
        <taxon>Eukaryota</taxon>
        <taxon>Viridiplantae</taxon>
        <taxon>Streptophyta</taxon>
        <taxon>Embryophyta</taxon>
        <taxon>Tracheophyta</taxon>
        <taxon>Spermatophyta</taxon>
        <taxon>Magnoliopsida</taxon>
        <taxon>eudicotyledons</taxon>
        <taxon>Gunneridae</taxon>
        <taxon>Pentapetalae</taxon>
        <taxon>asterids</taxon>
        <taxon>lamiids</taxon>
        <taxon>Lamiales</taxon>
        <taxon>Pedaliaceae</taxon>
        <taxon>Sesamum</taxon>
    </lineage>
</organism>
<evidence type="ECO:0000313" key="2">
    <source>
        <dbReference type="EMBL" id="KAK4404415.1"/>
    </source>
</evidence>
<dbReference type="AlphaFoldDB" id="A0AAE1X376"/>
<evidence type="ECO:0000256" key="1">
    <source>
        <dbReference type="SAM" id="Coils"/>
    </source>
</evidence>
<protein>
    <submittedName>
        <fullName evidence="2">Uncharacterized protein</fullName>
    </submittedName>
</protein>
<comment type="caution">
    <text evidence="2">The sequence shown here is derived from an EMBL/GenBank/DDBJ whole genome shotgun (WGS) entry which is preliminary data.</text>
</comment>
<reference evidence="2" key="1">
    <citation type="submission" date="2020-06" db="EMBL/GenBank/DDBJ databases">
        <authorList>
            <person name="Li T."/>
            <person name="Hu X."/>
            <person name="Zhang T."/>
            <person name="Song X."/>
            <person name="Zhang H."/>
            <person name="Dai N."/>
            <person name="Sheng W."/>
            <person name="Hou X."/>
            <person name="Wei L."/>
        </authorList>
    </citation>
    <scope>NUCLEOTIDE SEQUENCE</scope>
    <source>
        <strain evidence="2">K16</strain>
        <tissue evidence="2">Leaf</tissue>
    </source>
</reference>
<name>A0AAE1X376_9LAMI</name>
<dbReference type="PANTHER" id="PTHR33710:SF71">
    <property type="entry name" value="ENDONUCLEASE_EXONUCLEASE_PHOSPHATASE DOMAIN-CONTAINING PROTEIN"/>
    <property type="match status" value="1"/>
</dbReference>
<sequence length="459" mass="51926">MVMCRDFNEILEHAEKEGGPMRAKWQIRNFRNCLSECELHDLGFQGTSFTWCNNQHEPNTAVAIKQLLKRQSKFRFEASWFQEADCEKLVTRGWKSPVGSPSDNVLKDKISMISTILSCWGKMTRKDITKRIKELENTLVLLQQNAVNEETKARGLKAKDELTKLISQEEIFWKQQSKDLWLYPDGSWTDSVEGVQQCIVNYFQKIFSSNRPLYDDIQWGIKALPVMVDTSMAETLQLPLTEDEISFGTTGRTNEFINWPGIKCAQANWTVDLVFSIWKRLICRYGKKAALASPFLTGMVEDCEVTQQIPFSISLHPDLLVWHYSSNGLFSVKSTYHLALSADSPVLNKAFLLPEQVLDFARSYLFAFESACSSQMPRGSLQRHDYGTGYGGSRLFRGLLVLAISSNPQKRSYDYCKNSCGEGGNQISSTPILATGNLEADCLAKLALNLKRNASVIPS</sequence>
<dbReference type="EMBL" id="JACGWL010000004">
    <property type="protein sequence ID" value="KAK4404415.1"/>
    <property type="molecule type" value="Genomic_DNA"/>
</dbReference>
<dbReference type="Proteomes" id="UP001289374">
    <property type="component" value="Unassembled WGS sequence"/>
</dbReference>
<evidence type="ECO:0000313" key="3">
    <source>
        <dbReference type="Proteomes" id="UP001289374"/>
    </source>
</evidence>
<reference evidence="2" key="2">
    <citation type="journal article" date="2024" name="Plant">
        <title>Genomic evolution and insights into agronomic trait innovations of Sesamum species.</title>
        <authorList>
            <person name="Miao H."/>
            <person name="Wang L."/>
            <person name="Qu L."/>
            <person name="Liu H."/>
            <person name="Sun Y."/>
            <person name="Le M."/>
            <person name="Wang Q."/>
            <person name="Wei S."/>
            <person name="Zheng Y."/>
            <person name="Lin W."/>
            <person name="Duan Y."/>
            <person name="Cao H."/>
            <person name="Xiong S."/>
            <person name="Wang X."/>
            <person name="Wei L."/>
            <person name="Li C."/>
            <person name="Ma Q."/>
            <person name="Ju M."/>
            <person name="Zhao R."/>
            <person name="Li G."/>
            <person name="Mu C."/>
            <person name="Tian Q."/>
            <person name="Mei H."/>
            <person name="Zhang T."/>
            <person name="Gao T."/>
            <person name="Zhang H."/>
        </authorList>
    </citation>
    <scope>NUCLEOTIDE SEQUENCE</scope>
    <source>
        <strain evidence="2">K16</strain>
    </source>
</reference>
<keyword evidence="3" id="KW-1185">Reference proteome</keyword>